<proteinExistence type="inferred from homology"/>
<dbReference type="InterPro" id="IPR033749">
    <property type="entry name" value="Polyprenyl_synt_CS"/>
</dbReference>
<evidence type="ECO:0000256" key="5">
    <source>
        <dbReference type="ARBA" id="ARBA00022842"/>
    </source>
</evidence>
<dbReference type="InterPro" id="IPR000092">
    <property type="entry name" value="Polyprenyl_synt"/>
</dbReference>
<dbReference type="Gene3D" id="1.10.600.10">
    <property type="entry name" value="Farnesyl Diphosphate Synthase"/>
    <property type="match status" value="1"/>
</dbReference>
<comment type="catalytic activity">
    <reaction evidence="6">
        <text>5 isopentenyl diphosphate + (2E,6E)-farnesyl diphosphate = all-trans-octaprenyl diphosphate + 5 diphosphate</text>
        <dbReference type="Rhea" id="RHEA:27798"/>
        <dbReference type="ChEBI" id="CHEBI:33019"/>
        <dbReference type="ChEBI" id="CHEBI:57711"/>
        <dbReference type="ChEBI" id="CHEBI:128769"/>
        <dbReference type="ChEBI" id="CHEBI:175763"/>
        <dbReference type="EC" id="2.5.1.90"/>
    </reaction>
</comment>
<evidence type="ECO:0000256" key="9">
    <source>
        <dbReference type="ARBA" id="ARBA00072473"/>
    </source>
</evidence>
<dbReference type="PROSITE" id="PS00723">
    <property type="entry name" value="POLYPRENYL_SYNTHASE_1"/>
    <property type="match status" value="1"/>
</dbReference>
<keyword evidence="14" id="KW-1185">Reference proteome</keyword>
<organism evidence="13 14">
    <name type="scientific">Paraglaciecola psychrophila 170</name>
    <dbReference type="NCBI Taxonomy" id="1129794"/>
    <lineage>
        <taxon>Bacteria</taxon>
        <taxon>Pseudomonadati</taxon>
        <taxon>Pseudomonadota</taxon>
        <taxon>Gammaproteobacteria</taxon>
        <taxon>Alteromonadales</taxon>
        <taxon>Alteromonadaceae</taxon>
        <taxon>Paraglaciecola</taxon>
    </lineage>
</organism>
<dbReference type="STRING" id="1129794.C427_4970"/>
<keyword evidence="5" id="KW-0460">Magnesium</keyword>
<dbReference type="GO" id="GO:0008299">
    <property type="term" value="P:isoprenoid biosynthetic process"/>
    <property type="evidence" value="ECO:0007669"/>
    <property type="project" value="InterPro"/>
</dbReference>
<dbReference type="Proteomes" id="UP000011864">
    <property type="component" value="Chromosome"/>
</dbReference>
<evidence type="ECO:0000256" key="3">
    <source>
        <dbReference type="ARBA" id="ARBA00022679"/>
    </source>
</evidence>
<evidence type="ECO:0000256" key="7">
    <source>
        <dbReference type="ARBA" id="ARBA00055029"/>
    </source>
</evidence>
<reference evidence="13 14" key="1">
    <citation type="journal article" date="2013" name="Genome Announc.">
        <title>Complete Genome Sequence of Glaciecola psychrophila Strain 170T.</title>
        <authorList>
            <person name="Yin J."/>
            <person name="Chen J."/>
            <person name="Liu G."/>
            <person name="Yu Y."/>
            <person name="Song L."/>
            <person name="Wang X."/>
            <person name="Qu X."/>
        </authorList>
    </citation>
    <scope>NUCLEOTIDE SEQUENCE [LARGE SCALE GENOMIC DNA]</scope>
    <source>
        <strain evidence="13 14">170</strain>
    </source>
</reference>
<dbReference type="PANTHER" id="PTHR12001:SF69">
    <property type="entry name" value="ALL TRANS-POLYPRENYL-DIPHOSPHATE SYNTHASE PDSS1"/>
    <property type="match status" value="1"/>
</dbReference>
<dbReference type="GO" id="GO:0106350">
    <property type="term" value="F:all-trans-octaprenyl-diphosphate synthase activity"/>
    <property type="evidence" value="ECO:0007669"/>
    <property type="project" value="UniProtKB-EC"/>
</dbReference>
<keyword evidence="4" id="KW-0479">Metal-binding</keyword>
<dbReference type="PANTHER" id="PTHR12001">
    <property type="entry name" value="GERANYLGERANYL PYROPHOSPHATE SYNTHASE"/>
    <property type="match status" value="1"/>
</dbReference>
<evidence type="ECO:0000256" key="2">
    <source>
        <dbReference type="ARBA" id="ARBA00006706"/>
    </source>
</evidence>
<evidence type="ECO:0000256" key="8">
    <source>
        <dbReference type="ARBA" id="ARBA00066511"/>
    </source>
</evidence>
<dbReference type="FunFam" id="1.10.600.10:FF:000002">
    <property type="entry name" value="Octaprenyl diphosphate synthase"/>
    <property type="match status" value="1"/>
</dbReference>
<dbReference type="RefSeq" id="WP_007642950.1">
    <property type="nucleotide sequence ID" value="NC_020514.1"/>
</dbReference>
<evidence type="ECO:0000313" key="14">
    <source>
        <dbReference type="Proteomes" id="UP000011864"/>
    </source>
</evidence>
<dbReference type="KEGG" id="gps:C427_4970"/>
<evidence type="ECO:0000256" key="10">
    <source>
        <dbReference type="ARBA" id="ARBA00079637"/>
    </source>
</evidence>
<accession>K7AHU6</accession>
<dbReference type="EMBL" id="CP003837">
    <property type="protein sequence ID" value="AGH47069.1"/>
    <property type="molecule type" value="Genomic_DNA"/>
</dbReference>
<comment type="function">
    <text evidence="7">Supplies octaprenyl diphosphate, the precursor for the side chain of the isoprenoid quinones ubiquinone and menaquinone.</text>
</comment>
<dbReference type="PATRIC" id="fig|1129794.4.peg.4956"/>
<dbReference type="Pfam" id="PF00348">
    <property type="entry name" value="polyprenyl_synt"/>
    <property type="match status" value="1"/>
</dbReference>
<dbReference type="CDD" id="cd00685">
    <property type="entry name" value="Trans_IPPS_HT"/>
    <property type="match status" value="1"/>
</dbReference>
<dbReference type="AlphaFoldDB" id="K7AHU6"/>
<dbReference type="EC" id="2.5.1.90" evidence="8"/>
<evidence type="ECO:0000313" key="13">
    <source>
        <dbReference type="EMBL" id="AGH47069.1"/>
    </source>
</evidence>
<comment type="cofactor">
    <cofactor evidence="1">
        <name>Mg(2+)</name>
        <dbReference type="ChEBI" id="CHEBI:18420"/>
    </cofactor>
</comment>
<dbReference type="HOGENOM" id="CLU_014015_2_0_6"/>
<keyword evidence="3 12" id="KW-0808">Transferase</keyword>
<evidence type="ECO:0000256" key="6">
    <source>
        <dbReference type="ARBA" id="ARBA00051506"/>
    </source>
</evidence>
<evidence type="ECO:0000256" key="12">
    <source>
        <dbReference type="RuleBase" id="RU004466"/>
    </source>
</evidence>
<dbReference type="SFLD" id="SFLDS00005">
    <property type="entry name" value="Isoprenoid_Synthase_Type_I"/>
    <property type="match status" value="1"/>
</dbReference>
<dbReference type="GO" id="GO:0046872">
    <property type="term" value="F:metal ion binding"/>
    <property type="evidence" value="ECO:0007669"/>
    <property type="project" value="UniProtKB-KW"/>
</dbReference>
<dbReference type="NCBIfam" id="NF008140">
    <property type="entry name" value="PRK10888.1"/>
    <property type="match status" value="1"/>
</dbReference>
<dbReference type="InterPro" id="IPR008949">
    <property type="entry name" value="Isoprenoid_synthase_dom_sf"/>
</dbReference>
<evidence type="ECO:0000256" key="11">
    <source>
        <dbReference type="ARBA" id="ARBA00083124"/>
    </source>
</evidence>
<protein>
    <recommendedName>
        <fullName evidence="9">Octaprenyl diphosphate synthase</fullName>
        <ecNumber evidence="8">2.5.1.90</ecNumber>
    </recommendedName>
    <alternativeName>
        <fullName evidence="11">All-trans-octaprenyl-diphosphate synthase</fullName>
    </alternativeName>
    <alternativeName>
        <fullName evidence="10">Octaprenyl pyrophosphate synthase</fullName>
    </alternativeName>
</protein>
<dbReference type="OrthoDB" id="9805316at2"/>
<dbReference type="SUPFAM" id="SSF48576">
    <property type="entry name" value="Terpenoid synthases"/>
    <property type="match status" value="1"/>
</dbReference>
<comment type="similarity">
    <text evidence="2 12">Belongs to the FPP/GGPP synthase family.</text>
</comment>
<dbReference type="PROSITE" id="PS00444">
    <property type="entry name" value="POLYPRENYL_SYNTHASE_2"/>
    <property type="match status" value="1"/>
</dbReference>
<sequence length="323" mass="35613">MKLETINQLARTDMMAVNRLIQQQVDSEVSLINQLGFYIVNSGGKRLRPLLTVLAARALNIQTDQHHTLATIIEFIHTATLLHDDVVDESTMRRGKETANAVFGNQASVLVGDFLYTRSFQMMVSLKSMRVMQILSDATNVIAEGEVLQLMNCNDPETSEESYMQVIYSKTARLFEAATLLAAVLTDQGEEIEFAMQEYGKYLGTAFQLVDDILDYAADSEVMGKNVGDDLAEGKPTLPLLYAMWHGTDEQKALIKEAIETGNGMHNFTEIMAAMEQTGALTYTKERAADASEKAIKALDNVPSSEYKDALIGLANIALVRAA</sequence>
<name>K7AHU6_9ALTE</name>
<gene>
    <name evidence="13" type="ORF">C427_4970</name>
</gene>
<evidence type="ECO:0000256" key="4">
    <source>
        <dbReference type="ARBA" id="ARBA00022723"/>
    </source>
</evidence>
<dbReference type="eggNOG" id="COG0142">
    <property type="taxonomic scope" value="Bacteria"/>
</dbReference>
<evidence type="ECO:0000256" key="1">
    <source>
        <dbReference type="ARBA" id="ARBA00001946"/>
    </source>
</evidence>